<evidence type="ECO:0000313" key="3">
    <source>
        <dbReference type="Proteomes" id="UP001185015"/>
    </source>
</evidence>
<feature type="domain" description="Histidine kinase/HSP90-like ATPase" evidence="1">
    <location>
        <begin position="8"/>
        <end position="53"/>
    </location>
</feature>
<keyword evidence="2" id="KW-0418">Kinase</keyword>
<name>A0AA90U174_9EURY</name>
<dbReference type="GO" id="GO:0016301">
    <property type="term" value="F:kinase activity"/>
    <property type="evidence" value="ECO:0007669"/>
    <property type="project" value="UniProtKB-KW"/>
</dbReference>
<dbReference type="Proteomes" id="UP001185015">
    <property type="component" value="Unassembled WGS sequence"/>
</dbReference>
<dbReference type="SUPFAM" id="SSF55874">
    <property type="entry name" value="ATPase domain of HSP90 chaperone/DNA topoisomerase II/histidine kinase"/>
    <property type="match status" value="1"/>
</dbReference>
<dbReference type="InterPro" id="IPR036890">
    <property type="entry name" value="HATPase_C_sf"/>
</dbReference>
<accession>A0AA90U174</accession>
<dbReference type="Pfam" id="PF02518">
    <property type="entry name" value="HATPase_c"/>
    <property type="match status" value="1"/>
</dbReference>
<organism evidence="2 3">
    <name type="scientific">Methanococcoides alaskense</name>
    <dbReference type="NCBI Taxonomy" id="325778"/>
    <lineage>
        <taxon>Archaea</taxon>
        <taxon>Methanobacteriati</taxon>
        <taxon>Methanobacteriota</taxon>
        <taxon>Stenosarchaea group</taxon>
        <taxon>Methanomicrobia</taxon>
        <taxon>Methanosarcinales</taxon>
        <taxon>Methanosarcinaceae</taxon>
        <taxon>Methanococcoides</taxon>
    </lineage>
</organism>
<keyword evidence="3" id="KW-1185">Reference proteome</keyword>
<dbReference type="AlphaFoldDB" id="A0AA90U174"/>
<evidence type="ECO:0000313" key="2">
    <source>
        <dbReference type="EMBL" id="MDR6223419.1"/>
    </source>
</evidence>
<keyword evidence="2" id="KW-0808">Transferase</keyword>
<protein>
    <submittedName>
        <fullName evidence="2">Signal transduction histidine kinase</fullName>
    </submittedName>
</protein>
<reference evidence="2 3" key="1">
    <citation type="submission" date="2023-07" db="EMBL/GenBank/DDBJ databases">
        <title>Genomic Encyclopedia of Type Strains, Phase IV (KMG-IV): sequencing the most valuable type-strain genomes for metagenomic binning, comparative biology and taxonomic classification.</title>
        <authorList>
            <person name="Goeker M."/>
        </authorList>
    </citation>
    <scope>NUCLEOTIDE SEQUENCE [LARGE SCALE GENOMIC DNA]</scope>
    <source>
        <strain evidence="2 3">DSM 17273</strain>
    </source>
</reference>
<dbReference type="EMBL" id="JAVDQI010000007">
    <property type="protein sequence ID" value="MDR6223419.1"/>
    <property type="molecule type" value="Genomic_DNA"/>
</dbReference>
<comment type="caution">
    <text evidence="2">The sequence shown here is derived from an EMBL/GenBank/DDBJ whole genome shotgun (WGS) entry which is preliminary data.</text>
</comment>
<gene>
    <name evidence="2" type="ORF">J2750_001887</name>
</gene>
<dbReference type="Gene3D" id="3.30.565.10">
    <property type="entry name" value="Histidine kinase-like ATPase, C-terminal domain"/>
    <property type="match status" value="1"/>
</dbReference>
<dbReference type="InterPro" id="IPR003594">
    <property type="entry name" value="HATPase_dom"/>
</dbReference>
<sequence length="54" mass="6037">MINSIRDGSTKRKYGCTGLRLALTKKSVMLNKGQMWVESEIGMGTKVHVMLPLK</sequence>
<evidence type="ECO:0000259" key="1">
    <source>
        <dbReference type="Pfam" id="PF02518"/>
    </source>
</evidence>
<proteinExistence type="predicted"/>